<name>A0AAE0KIG4_9PEZI</name>
<keyword evidence="3" id="KW-1185">Reference proteome</keyword>
<gene>
    <name evidence="2" type="ORF">B0T24DRAFT_619753</name>
</gene>
<accession>A0AAE0KIG4</accession>
<evidence type="ECO:0000256" key="1">
    <source>
        <dbReference type="SAM" id="MobiDB-lite"/>
    </source>
</evidence>
<proteinExistence type="predicted"/>
<feature type="compositionally biased region" description="Polar residues" evidence="1">
    <location>
        <begin position="1"/>
        <end position="17"/>
    </location>
</feature>
<reference evidence="2" key="1">
    <citation type="journal article" date="2023" name="Mol. Phylogenet. Evol.">
        <title>Genome-scale phylogeny and comparative genomics of the fungal order Sordariales.</title>
        <authorList>
            <person name="Hensen N."/>
            <person name="Bonometti L."/>
            <person name="Westerberg I."/>
            <person name="Brannstrom I.O."/>
            <person name="Guillou S."/>
            <person name="Cros-Aarteil S."/>
            <person name="Calhoun S."/>
            <person name="Haridas S."/>
            <person name="Kuo A."/>
            <person name="Mondo S."/>
            <person name="Pangilinan J."/>
            <person name="Riley R."/>
            <person name="LaButti K."/>
            <person name="Andreopoulos B."/>
            <person name="Lipzen A."/>
            <person name="Chen C."/>
            <person name="Yan M."/>
            <person name="Daum C."/>
            <person name="Ng V."/>
            <person name="Clum A."/>
            <person name="Steindorff A."/>
            <person name="Ohm R.A."/>
            <person name="Martin F."/>
            <person name="Silar P."/>
            <person name="Natvig D.O."/>
            <person name="Lalanne C."/>
            <person name="Gautier V."/>
            <person name="Ament-Velasquez S.L."/>
            <person name="Kruys A."/>
            <person name="Hutchinson M.I."/>
            <person name="Powell A.J."/>
            <person name="Barry K."/>
            <person name="Miller A.N."/>
            <person name="Grigoriev I.V."/>
            <person name="Debuchy R."/>
            <person name="Gladieux P."/>
            <person name="Hiltunen Thoren M."/>
            <person name="Johannesson H."/>
        </authorList>
    </citation>
    <scope>NUCLEOTIDE SEQUENCE</scope>
    <source>
        <strain evidence="2">CBS 958.72</strain>
    </source>
</reference>
<evidence type="ECO:0000313" key="2">
    <source>
        <dbReference type="EMBL" id="KAK3376810.1"/>
    </source>
</evidence>
<dbReference type="Proteomes" id="UP001287356">
    <property type="component" value="Unassembled WGS sequence"/>
</dbReference>
<sequence>MSAPNTLEQSSDTTLSPEQIAAFRDRDPKGIYAGITPTPEDVAAMHYPFEQFAGTTPTLQQLAAAKPSMSLDTDIITHGFVPRNSLVRLGKEEDSANAAEKARELINYFSQEESDIRNFLRQTRDITITDDHIAQQPKEPLQLSAESGSFAHLQELIDDLLARCLVLEYHKDSDLPKFGAQIIIRDRSAKKGLEAYAKSRGLELGN</sequence>
<feature type="region of interest" description="Disordered" evidence="1">
    <location>
        <begin position="1"/>
        <end position="32"/>
    </location>
</feature>
<comment type="caution">
    <text evidence="2">The sequence shown here is derived from an EMBL/GenBank/DDBJ whole genome shotgun (WGS) entry which is preliminary data.</text>
</comment>
<dbReference type="AlphaFoldDB" id="A0AAE0KIG4"/>
<evidence type="ECO:0000313" key="3">
    <source>
        <dbReference type="Proteomes" id="UP001287356"/>
    </source>
</evidence>
<dbReference type="EMBL" id="JAULSN010000003">
    <property type="protein sequence ID" value="KAK3376810.1"/>
    <property type="molecule type" value="Genomic_DNA"/>
</dbReference>
<organism evidence="2 3">
    <name type="scientific">Lasiosphaeria ovina</name>
    <dbReference type="NCBI Taxonomy" id="92902"/>
    <lineage>
        <taxon>Eukaryota</taxon>
        <taxon>Fungi</taxon>
        <taxon>Dikarya</taxon>
        <taxon>Ascomycota</taxon>
        <taxon>Pezizomycotina</taxon>
        <taxon>Sordariomycetes</taxon>
        <taxon>Sordariomycetidae</taxon>
        <taxon>Sordariales</taxon>
        <taxon>Lasiosphaeriaceae</taxon>
        <taxon>Lasiosphaeria</taxon>
    </lineage>
</organism>
<protein>
    <submittedName>
        <fullName evidence="2">Uncharacterized protein</fullName>
    </submittedName>
</protein>
<reference evidence="2" key="2">
    <citation type="submission" date="2023-06" db="EMBL/GenBank/DDBJ databases">
        <authorList>
            <consortium name="Lawrence Berkeley National Laboratory"/>
            <person name="Haridas S."/>
            <person name="Hensen N."/>
            <person name="Bonometti L."/>
            <person name="Westerberg I."/>
            <person name="Brannstrom I.O."/>
            <person name="Guillou S."/>
            <person name="Cros-Aarteil S."/>
            <person name="Calhoun S."/>
            <person name="Kuo A."/>
            <person name="Mondo S."/>
            <person name="Pangilinan J."/>
            <person name="Riley R."/>
            <person name="Labutti K."/>
            <person name="Andreopoulos B."/>
            <person name="Lipzen A."/>
            <person name="Chen C."/>
            <person name="Yanf M."/>
            <person name="Daum C."/>
            <person name="Ng V."/>
            <person name="Clum A."/>
            <person name="Steindorff A."/>
            <person name="Ohm R."/>
            <person name="Martin F."/>
            <person name="Silar P."/>
            <person name="Natvig D."/>
            <person name="Lalanne C."/>
            <person name="Gautier V."/>
            <person name="Ament-Velasquez S.L."/>
            <person name="Kruys A."/>
            <person name="Hutchinson M.I."/>
            <person name="Powell A.J."/>
            <person name="Barry K."/>
            <person name="Miller A.N."/>
            <person name="Grigoriev I.V."/>
            <person name="Debuchy R."/>
            <person name="Gladieux P."/>
            <person name="Thoren M.H."/>
            <person name="Johannesson H."/>
        </authorList>
    </citation>
    <scope>NUCLEOTIDE SEQUENCE</scope>
    <source>
        <strain evidence="2">CBS 958.72</strain>
    </source>
</reference>